<comment type="caution">
    <text evidence="2">The sequence shown here is derived from an EMBL/GenBank/DDBJ whole genome shotgun (WGS) entry which is preliminary data.</text>
</comment>
<dbReference type="HOGENOM" id="CLU_2246553_0_0_12"/>
<dbReference type="RefSeq" id="WP_002669840.1">
    <property type="nucleotide sequence ID" value="NZ_CM001795.1"/>
</dbReference>
<organism evidence="2">
    <name type="scientific">Treponema denticola H-22</name>
    <dbReference type="NCBI Taxonomy" id="999432"/>
    <lineage>
        <taxon>Bacteria</taxon>
        <taxon>Pseudomonadati</taxon>
        <taxon>Spirochaetota</taxon>
        <taxon>Spirochaetia</taxon>
        <taxon>Spirochaetales</taxon>
        <taxon>Treponemataceae</taxon>
        <taxon>Treponema</taxon>
    </lineage>
</organism>
<accession>A0A0E2E3B1</accession>
<feature type="transmembrane region" description="Helical" evidence="1">
    <location>
        <begin position="82"/>
        <end position="101"/>
    </location>
</feature>
<protein>
    <submittedName>
        <fullName evidence="2">Uncharacterized protein</fullName>
    </submittedName>
</protein>
<proteinExistence type="predicted"/>
<dbReference type="EMBL" id="AGDV01000020">
    <property type="protein sequence ID" value="EMB31621.1"/>
    <property type="molecule type" value="Genomic_DNA"/>
</dbReference>
<name>A0A0E2E3B1_TREDN</name>
<evidence type="ECO:0000256" key="1">
    <source>
        <dbReference type="SAM" id="Phobius"/>
    </source>
</evidence>
<dbReference type="AlphaFoldDB" id="A0A0E2E3B1"/>
<feature type="transmembrane region" description="Helical" evidence="1">
    <location>
        <begin position="57"/>
        <end position="76"/>
    </location>
</feature>
<gene>
    <name evidence="2" type="ORF">HMPREF9726_02001</name>
</gene>
<feature type="transmembrane region" description="Helical" evidence="1">
    <location>
        <begin position="32"/>
        <end position="50"/>
    </location>
</feature>
<feature type="transmembrane region" description="Helical" evidence="1">
    <location>
        <begin position="7"/>
        <end position="26"/>
    </location>
</feature>
<keyword evidence="1" id="KW-0812">Transmembrane</keyword>
<keyword evidence="1" id="KW-0472">Membrane</keyword>
<reference evidence="2" key="1">
    <citation type="submission" date="2012-01" db="EMBL/GenBank/DDBJ databases">
        <title>The Genome Sequence of Treponema denticola H-22.</title>
        <authorList>
            <consortium name="The Broad Institute Genome Sequencing Platform"/>
            <person name="Earl A."/>
            <person name="Ward D."/>
            <person name="Feldgarden M."/>
            <person name="Gevers D."/>
            <person name="Blanton J.M."/>
            <person name="Fenno C.J."/>
            <person name="Baranova O.V."/>
            <person name="Mathney J."/>
            <person name="Dewhirst F.E."/>
            <person name="Izard J."/>
            <person name="Young S.K."/>
            <person name="Zeng Q."/>
            <person name="Gargeya S."/>
            <person name="Fitzgerald M."/>
            <person name="Haas B."/>
            <person name="Abouelleil A."/>
            <person name="Alvarado L."/>
            <person name="Arachchi H.M."/>
            <person name="Berlin A."/>
            <person name="Chapman S.B."/>
            <person name="Gearin G."/>
            <person name="Goldberg J."/>
            <person name="Griggs A."/>
            <person name="Gujja S."/>
            <person name="Hansen M."/>
            <person name="Heiman D."/>
            <person name="Howarth C."/>
            <person name="Larimer J."/>
            <person name="Lui A."/>
            <person name="MacDonald P.J.P."/>
            <person name="McCowen C."/>
            <person name="Montmayeur A."/>
            <person name="Murphy C."/>
            <person name="Neiman D."/>
            <person name="Pearson M."/>
            <person name="Priest M."/>
            <person name="Roberts A."/>
            <person name="Saif S."/>
            <person name="Shea T."/>
            <person name="Sisk P."/>
            <person name="Stolte C."/>
            <person name="Sykes S."/>
            <person name="Wortman J."/>
            <person name="Nusbaum C."/>
            <person name="Birren B."/>
        </authorList>
    </citation>
    <scope>NUCLEOTIDE SEQUENCE [LARGE SCALE GENOMIC DNA]</scope>
    <source>
        <strain evidence="2">H-22</strain>
    </source>
</reference>
<evidence type="ECO:0000313" key="2">
    <source>
        <dbReference type="EMBL" id="EMB31621.1"/>
    </source>
</evidence>
<keyword evidence="1" id="KW-1133">Transmembrane helix</keyword>
<sequence length="104" mass="11601">MKTILNIFSRGFIGLYAILTLIAVIAEIKGTGFKTVHLLYFVGSILLISAAVTNLPWLVYLSLVLMIPLVIFTGYVGGNLEWSHIIVRILITLLLSLLYRYSIC</sequence>
<dbReference type="PATRIC" id="fig|999432.5.peg.2078"/>
<dbReference type="Proteomes" id="UP000011705">
    <property type="component" value="Chromosome"/>
</dbReference>
<dbReference type="GeneID" id="2741022"/>